<organism evidence="2 3">
    <name type="scientific">Trametes pubescens</name>
    <name type="common">White-rot fungus</name>
    <dbReference type="NCBI Taxonomy" id="154538"/>
    <lineage>
        <taxon>Eukaryota</taxon>
        <taxon>Fungi</taxon>
        <taxon>Dikarya</taxon>
        <taxon>Basidiomycota</taxon>
        <taxon>Agaricomycotina</taxon>
        <taxon>Agaricomycetes</taxon>
        <taxon>Polyporales</taxon>
        <taxon>Polyporaceae</taxon>
        <taxon>Trametes</taxon>
    </lineage>
</organism>
<proteinExistence type="predicted"/>
<dbReference type="Proteomes" id="UP000184267">
    <property type="component" value="Unassembled WGS sequence"/>
</dbReference>
<keyword evidence="3" id="KW-1185">Reference proteome</keyword>
<gene>
    <name evidence="2" type="ORF">TRAPUB_4834</name>
</gene>
<dbReference type="EMBL" id="MNAD01001539">
    <property type="protein sequence ID" value="OJT04564.1"/>
    <property type="molecule type" value="Genomic_DNA"/>
</dbReference>
<sequence length="114" mass="12515">MAYYTSPQAYAPPSAPPRRVRGGNASLASGPRIRGRPSSVRPRPAFRTRARELAWARRARKARASASESTPKGASEVIDRTRTPGPLGFASASETRLLRQPCGTRCRYPTVHRK</sequence>
<feature type="region of interest" description="Disordered" evidence="1">
    <location>
        <begin position="1"/>
        <end position="92"/>
    </location>
</feature>
<reference evidence="2 3" key="1">
    <citation type="submission" date="2016-10" db="EMBL/GenBank/DDBJ databases">
        <title>Genome sequence of the basidiomycete white-rot fungus Trametes pubescens.</title>
        <authorList>
            <person name="Makela M.R."/>
            <person name="Granchi Z."/>
            <person name="Peng M."/>
            <person name="De Vries R.P."/>
            <person name="Grigoriev I."/>
            <person name="Riley R."/>
            <person name="Hilden K."/>
        </authorList>
    </citation>
    <scope>NUCLEOTIDE SEQUENCE [LARGE SCALE GENOMIC DNA]</scope>
    <source>
        <strain evidence="2 3">FBCC735</strain>
    </source>
</reference>
<comment type="caution">
    <text evidence="2">The sequence shown here is derived from an EMBL/GenBank/DDBJ whole genome shotgun (WGS) entry which is preliminary data.</text>
</comment>
<feature type="compositionally biased region" description="Low complexity" evidence="1">
    <location>
        <begin position="1"/>
        <end position="12"/>
    </location>
</feature>
<evidence type="ECO:0000313" key="3">
    <source>
        <dbReference type="Proteomes" id="UP000184267"/>
    </source>
</evidence>
<evidence type="ECO:0000256" key="1">
    <source>
        <dbReference type="SAM" id="MobiDB-lite"/>
    </source>
</evidence>
<protein>
    <submittedName>
        <fullName evidence="2">Uncharacterized protein</fullName>
    </submittedName>
</protein>
<name>A0A1M2VAD4_TRAPU</name>
<accession>A0A1M2VAD4</accession>
<dbReference type="AlphaFoldDB" id="A0A1M2VAD4"/>
<evidence type="ECO:0000313" key="2">
    <source>
        <dbReference type="EMBL" id="OJT04564.1"/>
    </source>
</evidence>